<feature type="non-terminal residue" evidence="1">
    <location>
        <position position="1"/>
    </location>
</feature>
<dbReference type="Gene3D" id="3.40.50.1820">
    <property type="entry name" value="alpha/beta hydrolase"/>
    <property type="match status" value="1"/>
</dbReference>
<accession>X0UBG2</accession>
<comment type="caution">
    <text evidence="1">The sequence shown here is derived from an EMBL/GenBank/DDBJ whole genome shotgun (WGS) entry which is preliminary data.</text>
</comment>
<proteinExistence type="predicted"/>
<reference evidence="1" key="1">
    <citation type="journal article" date="2014" name="Front. Microbiol.">
        <title>High frequency of phylogenetically diverse reductive dehalogenase-homologous genes in deep subseafloor sedimentary metagenomes.</title>
        <authorList>
            <person name="Kawai M."/>
            <person name="Futagami T."/>
            <person name="Toyoda A."/>
            <person name="Takaki Y."/>
            <person name="Nishi S."/>
            <person name="Hori S."/>
            <person name="Arai W."/>
            <person name="Tsubouchi T."/>
            <person name="Morono Y."/>
            <person name="Uchiyama I."/>
            <person name="Ito T."/>
            <person name="Fujiyama A."/>
            <person name="Inagaki F."/>
            <person name="Takami H."/>
        </authorList>
    </citation>
    <scope>NUCLEOTIDE SEQUENCE</scope>
    <source>
        <strain evidence="1">Expedition CK06-06</strain>
    </source>
</reference>
<dbReference type="EMBL" id="BARS01010825">
    <property type="protein sequence ID" value="GAF97707.1"/>
    <property type="molecule type" value="Genomic_DNA"/>
</dbReference>
<dbReference type="InterPro" id="IPR029058">
    <property type="entry name" value="AB_hydrolase_fold"/>
</dbReference>
<protein>
    <submittedName>
        <fullName evidence="1">Uncharacterized protein</fullName>
    </submittedName>
</protein>
<sequence length="34" mass="3732">DCGHVPPLEQPQAFNEALIAFLRDPHAHPEPVEG</sequence>
<dbReference type="SUPFAM" id="SSF53474">
    <property type="entry name" value="alpha/beta-Hydrolases"/>
    <property type="match status" value="1"/>
</dbReference>
<organism evidence="1">
    <name type="scientific">marine sediment metagenome</name>
    <dbReference type="NCBI Taxonomy" id="412755"/>
    <lineage>
        <taxon>unclassified sequences</taxon>
        <taxon>metagenomes</taxon>
        <taxon>ecological metagenomes</taxon>
    </lineage>
</organism>
<dbReference type="AlphaFoldDB" id="X0UBG2"/>
<name>X0UBG2_9ZZZZ</name>
<evidence type="ECO:0000313" key="1">
    <source>
        <dbReference type="EMBL" id="GAF97707.1"/>
    </source>
</evidence>
<gene>
    <name evidence="1" type="ORF">S01H1_19919</name>
</gene>